<name>A0A6J6ELY8_9ZZZZ</name>
<protein>
    <submittedName>
        <fullName evidence="1">Unannotated protein</fullName>
    </submittedName>
</protein>
<gene>
    <name evidence="1" type="ORF">UFOPK1683_00970</name>
</gene>
<sequence length="119" mass="13323">MSLYEATLIYDGDCRLCQASVDWLRLKLDIAAVPFQRANLERFGLTHEECAKEVIVHTTRATHRGAAAVAYLLRARGNRLASLVITASGPLGRAGYHWVATHRNSAPIKLLTRLLERQR</sequence>
<dbReference type="GO" id="GO:0015035">
    <property type="term" value="F:protein-disulfide reductase activity"/>
    <property type="evidence" value="ECO:0007669"/>
    <property type="project" value="InterPro"/>
</dbReference>
<organism evidence="1">
    <name type="scientific">freshwater metagenome</name>
    <dbReference type="NCBI Taxonomy" id="449393"/>
    <lineage>
        <taxon>unclassified sequences</taxon>
        <taxon>metagenomes</taxon>
        <taxon>ecological metagenomes</taxon>
    </lineage>
</organism>
<reference evidence="1" key="1">
    <citation type="submission" date="2020-05" db="EMBL/GenBank/DDBJ databases">
        <authorList>
            <person name="Chiriac C."/>
            <person name="Salcher M."/>
            <person name="Ghai R."/>
            <person name="Kavagutti S V."/>
        </authorList>
    </citation>
    <scope>NUCLEOTIDE SEQUENCE</scope>
</reference>
<proteinExistence type="predicted"/>
<evidence type="ECO:0000313" key="1">
    <source>
        <dbReference type="EMBL" id="CAB4576419.1"/>
    </source>
</evidence>
<dbReference type="InterPro" id="IPR007263">
    <property type="entry name" value="DCC1-like"/>
</dbReference>
<dbReference type="EMBL" id="CAEZTL010000123">
    <property type="protein sequence ID" value="CAB4576419.1"/>
    <property type="molecule type" value="Genomic_DNA"/>
</dbReference>
<dbReference type="Pfam" id="PF04134">
    <property type="entry name" value="DCC1-like"/>
    <property type="match status" value="1"/>
</dbReference>
<accession>A0A6J6ELY8</accession>
<dbReference type="AlphaFoldDB" id="A0A6J6ELY8"/>